<dbReference type="InterPro" id="IPR009031">
    <property type="entry name" value="CBM10"/>
</dbReference>
<dbReference type="GO" id="GO:0030245">
    <property type="term" value="P:cellulose catabolic process"/>
    <property type="evidence" value="ECO:0007669"/>
    <property type="project" value="UniProtKB-KW"/>
</dbReference>
<gene>
    <name evidence="14" type="ORF">CBP51_03310</name>
</gene>
<dbReference type="RefSeq" id="WP_094983834.1">
    <property type="nucleotide sequence ID" value="NZ_NHNI01000001.1"/>
</dbReference>
<feature type="compositionally biased region" description="Low complexity" evidence="10">
    <location>
        <begin position="218"/>
        <end position="274"/>
    </location>
</feature>
<dbReference type="InterPro" id="IPR018087">
    <property type="entry name" value="Glyco_hydro_5_CS"/>
</dbReference>
<sequence length="743" mass="79721">MGHATSPSNRFPASCKRAVSLLGVSIALAAFSNVAAAGCEYVVTNSWGSGFTAAIRISNTSSTAINGWNVSWQYNTNRVTNLWNANLSGNNPYSASNLGWNGTIPPGQTVELGFQGVTNGGTVERPTVNGAACTGGTQSSSSSSVLSSAPPSSSVRSSSSSAPSSSSVASGGQCNWYGTLYPLCTSTTSGWGYENNRSCISYATCDAQPDPFGPVTGSSSSSSVRSSSSVPSSISSSSSVRSSSSSSVISSSVSSSSVRSSSSVSSVSSSSSSIGVPGNGVFRVNTQGNLTKDGDPLPARCGNWFGLEGRHEPSNDADNPSGAPLELYVGNMWWVNNSQGSGRTIQQTMTELKQQGITMLRLPIAPQTLETNNPQGMVPNLKNHPSVRQTNARQALEDFIKLADQNNIQLFIDIHSCSNYVGWRAGRLDARPPYVDANRVGYDFTREEYSCSATGNPSSVTKIHAYDKEKWLANLREVAGLSAKLNVSNIIGIDVFNEPYDYTWAEWKGLVEDAYQAINEVNPNMLIIVEGISGNANTQDGTPDTKVPVPHGNPDLNPNWGENLFEAGTNPLNIPKDRLVFSPHTYGPSVFVQKHFMDPTQTECEGLEGDEAGHADCRIVINPTLLEEGWEEHFGYLRELGYGILIGEFGGNMDWPGAKSSAADRALWSHITTNVDQQWQQAAANYFKKKGINACYWSINPESADTMGWYLTPWDPVSATTSWGQWTGFDPRKTQLLHNLWGL</sequence>
<dbReference type="SMART" id="SM01064">
    <property type="entry name" value="CBM_10"/>
    <property type="match status" value="1"/>
</dbReference>
<dbReference type="InterPro" id="IPR001919">
    <property type="entry name" value="CBD2"/>
</dbReference>
<keyword evidence="9" id="KW-0624">Polysaccharide degradation</keyword>
<evidence type="ECO:0000256" key="8">
    <source>
        <dbReference type="ARBA" id="ARBA00023295"/>
    </source>
</evidence>
<keyword evidence="5" id="KW-0136">Cellulose degradation</keyword>
<evidence type="ECO:0000313" key="14">
    <source>
        <dbReference type="EMBL" id="OZY86073.1"/>
    </source>
</evidence>
<dbReference type="InterPro" id="IPR002883">
    <property type="entry name" value="CBM10/Dockerin_dom"/>
</dbReference>
<dbReference type="EC" id="3.2.1.4" evidence="2"/>
<dbReference type="PROSITE" id="PS00659">
    <property type="entry name" value="GLYCOSYL_HYDROL_F5"/>
    <property type="match status" value="1"/>
</dbReference>
<dbReference type="InterPro" id="IPR017853">
    <property type="entry name" value="GH"/>
</dbReference>
<evidence type="ECO:0000259" key="13">
    <source>
        <dbReference type="PROSITE" id="PS51763"/>
    </source>
</evidence>
<evidence type="ECO:0000256" key="9">
    <source>
        <dbReference type="ARBA" id="ARBA00023326"/>
    </source>
</evidence>
<feature type="signal peptide" evidence="11">
    <location>
        <begin position="1"/>
        <end position="36"/>
    </location>
</feature>
<dbReference type="InterPro" id="IPR018366">
    <property type="entry name" value="CBM2_CS"/>
</dbReference>
<feature type="compositionally biased region" description="Low complexity" evidence="10">
    <location>
        <begin position="139"/>
        <end position="170"/>
    </location>
</feature>
<dbReference type="InterPro" id="IPR008965">
    <property type="entry name" value="CBM2/CBM3_carb-bd_dom_sf"/>
</dbReference>
<dbReference type="PROSITE" id="PS51173">
    <property type="entry name" value="CBM2"/>
    <property type="match status" value="1"/>
</dbReference>
<keyword evidence="6" id="KW-1015">Disulfide bond</keyword>
<keyword evidence="8" id="KW-0326">Glycosidase</keyword>
<dbReference type="SUPFAM" id="SSF51445">
    <property type="entry name" value="(Trans)glycosidases"/>
    <property type="match status" value="1"/>
</dbReference>
<evidence type="ECO:0000313" key="15">
    <source>
        <dbReference type="Proteomes" id="UP000216101"/>
    </source>
</evidence>
<accession>A0A266Q861</accession>
<feature type="region of interest" description="Disordered" evidence="10">
    <location>
        <begin position="118"/>
        <end position="170"/>
    </location>
</feature>
<dbReference type="STRING" id="1209072.GCA_000766945_01095"/>
<keyword evidence="3 11" id="KW-0732">Signal</keyword>
<comment type="caution">
    <text evidence="14">The sequence shown here is derived from an EMBL/GenBank/DDBJ whole genome shotgun (WGS) entry which is preliminary data.</text>
</comment>
<dbReference type="Gene3D" id="3.20.20.80">
    <property type="entry name" value="Glycosidases"/>
    <property type="match status" value="1"/>
</dbReference>
<evidence type="ECO:0000256" key="3">
    <source>
        <dbReference type="ARBA" id="ARBA00022729"/>
    </source>
</evidence>
<dbReference type="PANTHER" id="PTHR35923:SF2">
    <property type="entry name" value="ENDOGLUCANASE"/>
    <property type="match status" value="1"/>
</dbReference>
<dbReference type="InterPro" id="IPR012291">
    <property type="entry name" value="CBM2_carb-bd_dom_sf"/>
</dbReference>
<dbReference type="Gene3D" id="2.30.32.30">
    <property type="entry name" value="CBM10"/>
    <property type="match status" value="1"/>
</dbReference>
<dbReference type="Pfam" id="PF00150">
    <property type="entry name" value="Cellulase"/>
    <property type="match status" value="1"/>
</dbReference>
<dbReference type="SUPFAM" id="SSF57615">
    <property type="entry name" value="Type X cellulose binding domain, CBDX"/>
    <property type="match status" value="1"/>
</dbReference>
<dbReference type="InterPro" id="IPR036601">
    <property type="entry name" value="CBM10_sf"/>
</dbReference>
<evidence type="ECO:0000256" key="10">
    <source>
        <dbReference type="SAM" id="MobiDB-lite"/>
    </source>
</evidence>
<feature type="chain" id="PRO_5012763372" description="cellulase" evidence="11">
    <location>
        <begin position="37"/>
        <end position="743"/>
    </location>
</feature>
<organism evidence="14 15">
    <name type="scientific">Cellvibrio mixtus</name>
    <dbReference type="NCBI Taxonomy" id="39650"/>
    <lineage>
        <taxon>Bacteria</taxon>
        <taxon>Pseudomonadati</taxon>
        <taxon>Pseudomonadota</taxon>
        <taxon>Gammaproteobacteria</taxon>
        <taxon>Cellvibrionales</taxon>
        <taxon>Cellvibrionaceae</taxon>
        <taxon>Cellvibrio</taxon>
    </lineage>
</organism>
<reference evidence="15" key="1">
    <citation type="submission" date="2017-05" db="EMBL/GenBank/DDBJ databases">
        <authorList>
            <person name="Barney B.M."/>
        </authorList>
    </citation>
    <scope>NUCLEOTIDE SEQUENCE [LARGE SCALE GENOMIC DNA]</scope>
    <source>
        <strain evidence="15">PSBB022</strain>
    </source>
</reference>
<dbReference type="GO" id="GO:0008810">
    <property type="term" value="F:cellulase activity"/>
    <property type="evidence" value="ECO:0007669"/>
    <property type="project" value="UniProtKB-EC"/>
</dbReference>
<evidence type="ECO:0000256" key="7">
    <source>
        <dbReference type="ARBA" id="ARBA00023277"/>
    </source>
</evidence>
<dbReference type="SUPFAM" id="SSF49384">
    <property type="entry name" value="Carbohydrate-binding domain"/>
    <property type="match status" value="1"/>
</dbReference>
<feature type="region of interest" description="Disordered" evidence="10">
    <location>
        <begin position="213"/>
        <end position="280"/>
    </location>
</feature>
<dbReference type="EMBL" id="NHNI01000001">
    <property type="protein sequence ID" value="OZY86073.1"/>
    <property type="molecule type" value="Genomic_DNA"/>
</dbReference>
<dbReference type="PROSITE" id="PS51763">
    <property type="entry name" value="CBM10"/>
    <property type="match status" value="1"/>
</dbReference>
<keyword evidence="7" id="KW-0119">Carbohydrate metabolism</keyword>
<evidence type="ECO:0000256" key="1">
    <source>
        <dbReference type="ARBA" id="ARBA00000966"/>
    </source>
</evidence>
<evidence type="ECO:0000256" key="2">
    <source>
        <dbReference type="ARBA" id="ARBA00012601"/>
    </source>
</evidence>
<dbReference type="PANTHER" id="PTHR35923">
    <property type="entry name" value="MAJOR EXTRACELLULAR ENDOGLUCANASE"/>
    <property type="match status" value="1"/>
</dbReference>
<protein>
    <recommendedName>
        <fullName evidence="2">cellulase</fullName>
        <ecNumber evidence="2">3.2.1.4</ecNumber>
    </recommendedName>
</protein>
<dbReference type="Proteomes" id="UP000216101">
    <property type="component" value="Unassembled WGS sequence"/>
</dbReference>
<dbReference type="Gene3D" id="2.60.40.290">
    <property type="match status" value="1"/>
</dbReference>
<dbReference type="InterPro" id="IPR001547">
    <property type="entry name" value="Glyco_hydro_5"/>
</dbReference>
<comment type="catalytic activity">
    <reaction evidence="1">
        <text>Endohydrolysis of (1-&gt;4)-beta-D-glucosidic linkages in cellulose, lichenin and cereal beta-D-glucans.</text>
        <dbReference type="EC" id="3.2.1.4"/>
    </reaction>
</comment>
<keyword evidence="4" id="KW-0378">Hydrolase</keyword>
<proteinExistence type="predicted"/>
<evidence type="ECO:0000256" key="5">
    <source>
        <dbReference type="ARBA" id="ARBA00023001"/>
    </source>
</evidence>
<dbReference type="GO" id="GO:0030248">
    <property type="term" value="F:cellulose binding"/>
    <property type="evidence" value="ECO:0007669"/>
    <property type="project" value="InterPro"/>
</dbReference>
<dbReference type="Pfam" id="PF00553">
    <property type="entry name" value="CBM_2"/>
    <property type="match status" value="1"/>
</dbReference>
<feature type="domain" description="CBM10" evidence="13">
    <location>
        <begin position="173"/>
        <end position="202"/>
    </location>
</feature>
<evidence type="ECO:0000259" key="12">
    <source>
        <dbReference type="PROSITE" id="PS51173"/>
    </source>
</evidence>
<dbReference type="SMART" id="SM00637">
    <property type="entry name" value="CBD_II"/>
    <property type="match status" value="1"/>
</dbReference>
<dbReference type="Pfam" id="PF02013">
    <property type="entry name" value="CBM_10"/>
    <property type="match status" value="1"/>
</dbReference>
<keyword evidence="15" id="KW-1185">Reference proteome</keyword>
<evidence type="ECO:0000256" key="6">
    <source>
        <dbReference type="ARBA" id="ARBA00023157"/>
    </source>
</evidence>
<evidence type="ECO:0000256" key="11">
    <source>
        <dbReference type="SAM" id="SignalP"/>
    </source>
</evidence>
<dbReference type="PROSITE" id="PS00561">
    <property type="entry name" value="CBM2_A"/>
    <property type="match status" value="1"/>
</dbReference>
<feature type="domain" description="CBM2" evidence="12">
    <location>
        <begin position="32"/>
        <end position="136"/>
    </location>
</feature>
<name>A0A266Q861_9GAMM</name>
<evidence type="ECO:0000256" key="4">
    <source>
        <dbReference type="ARBA" id="ARBA00022801"/>
    </source>
</evidence>
<dbReference type="AlphaFoldDB" id="A0A266Q861"/>